<feature type="transmembrane region" description="Helical" evidence="2">
    <location>
        <begin position="145"/>
        <end position="162"/>
    </location>
</feature>
<dbReference type="EMBL" id="JBHUEA010000021">
    <property type="protein sequence ID" value="MFD1722499.1"/>
    <property type="molecule type" value="Genomic_DNA"/>
</dbReference>
<evidence type="ECO:0000313" key="3">
    <source>
        <dbReference type="EMBL" id="MFD1722499.1"/>
    </source>
</evidence>
<keyword evidence="2" id="KW-0812">Transmembrane</keyword>
<keyword evidence="2" id="KW-1133">Transmembrane helix</keyword>
<feature type="region of interest" description="Disordered" evidence="1">
    <location>
        <begin position="169"/>
        <end position="188"/>
    </location>
</feature>
<accession>A0ABW4LHV8</accession>
<dbReference type="RefSeq" id="WP_377935655.1">
    <property type="nucleotide sequence ID" value="NZ_JBHUEA010000021.1"/>
</dbReference>
<evidence type="ECO:0000256" key="1">
    <source>
        <dbReference type="SAM" id="MobiDB-lite"/>
    </source>
</evidence>
<proteinExistence type="predicted"/>
<evidence type="ECO:0000256" key="2">
    <source>
        <dbReference type="SAM" id="Phobius"/>
    </source>
</evidence>
<name>A0ABW4LHV8_9MICO</name>
<keyword evidence="4" id="KW-1185">Reference proteome</keyword>
<feature type="transmembrane region" description="Helical" evidence="2">
    <location>
        <begin position="53"/>
        <end position="73"/>
    </location>
</feature>
<comment type="caution">
    <text evidence="3">The sequence shown here is derived from an EMBL/GenBank/DDBJ whole genome shotgun (WGS) entry which is preliminary data.</text>
</comment>
<evidence type="ECO:0008006" key="5">
    <source>
        <dbReference type="Google" id="ProtNLM"/>
    </source>
</evidence>
<evidence type="ECO:0000313" key="4">
    <source>
        <dbReference type="Proteomes" id="UP001597347"/>
    </source>
</evidence>
<reference evidence="4" key="1">
    <citation type="journal article" date="2019" name="Int. J. Syst. Evol. Microbiol.">
        <title>The Global Catalogue of Microorganisms (GCM) 10K type strain sequencing project: providing services to taxonomists for standard genome sequencing and annotation.</title>
        <authorList>
            <consortium name="The Broad Institute Genomics Platform"/>
            <consortium name="The Broad Institute Genome Sequencing Center for Infectious Disease"/>
            <person name="Wu L."/>
            <person name="Ma J."/>
        </authorList>
    </citation>
    <scope>NUCLEOTIDE SEQUENCE [LARGE SCALE GENOMIC DNA]</scope>
    <source>
        <strain evidence="4">CGMCC 1.12471</strain>
    </source>
</reference>
<feature type="transmembrane region" description="Helical" evidence="2">
    <location>
        <begin position="94"/>
        <end position="114"/>
    </location>
</feature>
<protein>
    <recommendedName>
        <fullName evidence="5">DUF4235 domain-containing protein</fullName>
    </recommendedName>
</protein>
<dbReference type="Proteomes" id="UP001597347">
    <property type="component" value="Unassembled WGS sequence"/>
</dbReference>
<organism evidence="3 4">
    <name type="scientific">Amnibacterium endophyticum</name>
    <dbReference type="NCBI Taxonomy" id="2109337"/>
    <lineage>
        <taxon>Bacteria</taxon>
        <taxon>Bacillati</taxon>
        <taxon>Actinomycetota</taxon>
        <taxon>Actinomycetes</taxon>
        <taxon>Micrococcales</taxon>
        <taxon>Microbacteriaceae</taxon>
        <taxon>Amnibacterium</taxon>
    </lineage>
</organism>
<gene>
    <name evidence="3" type="ORF">ACFSBI_13150</name>
</gene>
<sequence length="188" mass="19059">MSGRSTLTRSMHDVGLAAWFGGSLMGVVGLNGGAAKAKDPSERLRISTIGWGRWTPVQLAAIAVHGVGGIGLIRANTGRLAVQGEARSNTAVKTVLTVAAGAASVVAGLAGGVIGRHAEEGSSGVTEPSGGQSDELATAQRVEKVAQWAIPLLTGVLLVLGAQQGEQQRPAAGRLQSAGRRVTGVLRR</sequence>
<keyword evidence="2" id="KW-0472">Membrane</keyword>